<accession>A0A6G1Q3X2</accession>
<dbReference type="GO" id="GO:0006508">
    <property type="term" value="P:proteolysis"/>
    <property type="evidence" value="ECO:0007669"/>
    <property type="project" value="UniProtKB-KW"/>
</dbReference>
<dbReference type="CDD" id="cd10428">
    <property type="entry name" value="LFG_like"/>
    <property type="match status" value="1"/>
</dbReference>
<sequence length="767" mass="86063">MGFISINNVKTRVLSVANKATNGSSSGQALVSPTPPSYDEATAGTSAPCYNDVEMLTEFTWDDRNIRRIFIRKVYTILMIQLLVTLAIVALFTFCDPVKGYIQSNPGWYWASYAVFFVTYLTLSCCTAPSYYNTKSVVMCLGITVAVCLVVTLFSFQTKFDVTSYQGVLFVFCMVMFISGIVLALVLPFQYVPWLDSVYAVLGAILFTMFLAFDTQLLMGNKRYTMSPEEYVFATLNIYLDIIYIFSFFLQIFGTKRDGPATTSSSCTSMYEKTFPIKVVQSPTHSTSSGHIYRARPCCTAMESVCEEEKEVYRQLLTIVSGGQSSCLHNGSSHAIVRSHRDFTSFLTTSHRLLQFSSPTGSAAAGTSDGPSSPPSPRGMSSQSSSNLPSPVGASSKPPTIQTWSLDTDLSSSQAATLTSVPSPSALQDNSSQDTQSSAYDGDSVIIVNEQKGKKQDGSSVPCFQAELWIKELTSMYDSRARERRRHIEEQEALAAKLLRQRLSEEGQCSPDVEVHVRVPLEKEVPLTPVIEEPKPIEEKTEFPELTEAMEAEVNRALRGGSPHEVLSEGFGLSLTRKDLQTLSNLNWLNDEVINFYMNLLVERSKNPRLPSVNTFNTFFYPKLRSSGYSAVRRWTKKMDIFSKDILLVPVHLGVHWCLSVVDFRKKAIMYFDSMGGTNDEACKILFVYLQQESKDKKGKELDTSGWTLHSKKSYEIPQQMNGSDCGMFTCKYADYITKDKRISFTQTHMPYFRRRMVWEILNRKLL</sequence>
<reference evidence="12 13" key="1">
    <citation type="submission" date="2019-02" db="EMBL/GenBank/DDBJ databases">
        <title>Opniocepnalus argus genome.</title>
        <authorList>
            <person name="Zhou C."/>
            <person name="Xiao S."/>
        </authorList>
    </citation>
    <scope>NUCLEOTIDE SEQUENCE [LARGE SCALE GENOMIC DNA]</scope>
    <source>
        <strain evidence="12">OARG1902GOOAL</strain>
        <tissue evidence="12">Muscle</tissue>
    </source>
</reference>
<gene>
    <name evidence="12" type="ORF">EXN66_Car012565</name>
</gene>
<dbReference type="Proteomes" id="UP000503349">
    <property type="component" value="Chromosome 12"/>
</dbReference>
<feature type="domain" description="Ubiquitin-like protease family profile" evidence="11">
    <location>
        <begin position="573"/>
        <end position="737"/>
    </location>
</feature>
<evidence type="ECO:0000256" key="1">
    <source>
        <dbReference type="ARBA" id="ARBA00004141"/>
    </source>
</evidence>
<evidence type="ECO:0000256" key="9">
    <source>
        <dbReference type="SAM" id="MobiDB-lite"/>
    </source>
</evidence>
<keyword evidence="4 10" id="KW-0812">Transmembrane</keyword>
<feature type="compositionally biased region" description="Polar residues" evidence="9">
    <location>
        <begin position="397"/>
        <end position="439"/>
    </location>
</feature>
<dbReference type="PANTHER" id="PTHR12606:SF30">
    <property type="entry name" value="SENTRIN-SPECIFIC PROTEASE 1"/>
    <property type="match status" value="1"/>
</dbReference>
<evidence type="ECO:0000256" key="5">
    <source>
        <dbReference type="ARBA" id="ARBA00022801"/>
    </source>
</evidence>
<evidence type="ECO:0000313" key="12">
    <source>
        <dbReference type="EMBL" id="KAF3696886.1"/>
    </source>
</evidence>
<dbReference type="GO" id="GO:0016020">
    <property type="term" value="C:membrane"/>
    <property type="evidence" value="ECO:0007669"/>
    <property type="project" value="UniProtKB-SubCell"/>
</dbReference>
<evidence type="ECO:0000256" key="2">
    <source>
        <dbReference type="ARBA" id="ARBA00005234"/>
    </source>
</evidence>
<dbReference type="InterPro" id="IPR038765">
    <property type="entry name" value="Papain-like_cys_pep_sf"/>
</dbReference>
<dbReference type="GO" id="GO:0016926">
    <property type="term" value="P:protein desumoylation"/>
    <property type="evidence" value="ECO:0007669"/>
    <property type="project" value="TreeGrafter"/>
</dbReference>
<feature type="transmembrane region" description="Helical" evidence="10">
    <location>
        <begin position="74"/>
        <end position="95"/>
    </location>
</feature>
<dbReference type="Pfam" id="PF01027">
    <property type="entry name" value="Bax1-I"/>
    <property type="match status" value="1"/>
</dbReference>
<dbReference type="InterPro" id="IPR006214">
    <property type="entry name" value="Bax_inhibitor_1-related"/>
</dbReference>
<dbReference type="EMBL" id="CM015723">
    <property type="protein sequence ID" value="KAF3696886.1"/>
    <property type="molecule type" value="Genomic_DNA"/>
</dbReference>
<evidence type="ECO:0000256" key="10">
    <source>
        <dbReference type="SAM" id="Phobius"/>
    </source>
</evidence>
<evidence type="ECO:0000256" key="3">
    <source>
        <dbReference type="ARBA" id="ARBA00022670"/>
    </source>
</evidence>
<dbReference type="AlphaFoldDB" id="A0A6G1Q3X2"/>
<dbReference type="GO" id="GO:0005634">
    <property type="term" value="C:nucleus"/>
    <property type="evidence" value="ECO:0007669"/>
    <property type="project" value="TreeGrafter"/>
</dbReference>
<dbReference type="InterPro" id="IPR003653">
    <property type="entry name" value="Peptidase_C48_C"/>
</dbReference>
<dbReference type="FunFam" id="3.40.395.10:FF:000001">
    <property type="entry name" value="Sentrin-specific protease 1"/>
    <property type="match status" value="1"/>
</dbReference>
<feature type="transmembrane region" description="Helical" evidence="10">
    <location>
        <begin position="136"/>
        <end position="156"/>
    </location>
</feature>
<dbReference type="PROSITE" id="PS50600">
    <property type="entry name" value="ULP_PROTEASE"/>
    <property type="match status" value="1"/>
</dbReference>
<organism evidence="12 13">
    <name type="scientific">Channa argus</name>
    <name type="common">Northern snakehead</name>
    <name type="synonym">Ophicephalus argus</name>
    <dbReference type="NCBI Taxonomy" id="215402"/>
    <lineage>
        <taxon>Eukaryota</taxon>
        <taxon>Metazoa</taxon>
        <taxon>Chordata</taxon>
        <taxon>Craniata</taxon>
        <taxon>Vertebrata</taxon>
        <taxon>Euteleostomi</taxon>
        <taxon>Actinopterygii</taxon>
        <taxon>Neopterygii</taxon>
        <taxon>Teleostei</taxon>
        <taxon>Neoteleostei</taxon>
        <taxon>Acanthomorphata</taxon>
        <taxon>Anabantaria</taxon>
        <taxon>Anabantiformes</taxon>
        <taxon>Channoidei</taxon>
        <taxon>Channidae</taxon>
        <taxon>Channa</taxon>
    </lineage>
</organism>
<keyword evidence="8 10" id="KW-0472">Membrane</keyword>
<protein>
    <submittedName>
        <fullName evidence="12">Sentrin-specific protease 1</fullName>
    </submittedName>
</protein>
<dbReference type="PANTHER" id="PTHR12606">
    <property type="entry name" value="SENTRIN/SUMO-SPECIFIC PROTEASE"/>
    <property type="match status" value="1"/>
</dbReference>
<feature type="transmembrane region" description="Helical" evidence="10">
    <location>
        <begin position="197"/>
        <end position="219"/>
    </location>
</feature>
<comment type="similarity">
    <text evidence="2">Belongs to the peptidase C48 family.</text>
</comment>
<feature type="transmembrane region" description="Helical" evidence="10">
    <location>
        <begin position="168"/>
        <end position="191"/>
    </location>
</feature>
<dbReference type="GO" id="GO:0016929">
    <property type="term" value="F:deSUMOylase activity"/>
    <property type="evidence" value="ECO:0007669"/>
    <property type="project" value="TreeGrafter"/>
</dbReference>
<dbReference type="Gene3D" id="3.40.395.10">
    <property type="entry name" value="Adenoviral Proteinase, Chain A"/>
    <property type="match status" value="1"/>
</dbReference>
<evidence type="ECO:0000259" key="11">
    <source>
        <dbReference type="PROSITE" id="PS50600"/>
    </source>
</evidence>
<keyword evidence="5" id="KW-0378">Hydrolase</keyword>
<dbReference type="GO" id="GO:0080090">
    <property type="term" value="P:regulation of primary metabolic process"/>
    <property type="evidence" value="ECO:0007669"/>
    <property type="project" value="UniProtKB-ARBA"/>
</dbReference>
<keyword evidence="7 10" id="KW-1133">Transmembrane helix</keyword>
<evidence type="ECO:0000313" key="13">
    <source>
        <dbReference type="Proteomes" id="UP000503349"/>
    </source>
</evidence>
<feature type="transmembrane region" description="Helical" evidence="10">
    <location>
        <begin position="231"/>
        <end position="253"/>
    </location>
</feature>
<dbReference type="Pfam" id="PF02902">
    <property type="entry name" value="Peptidase_C48"/>
    <property type="match status" value="1"/>
</dbReference>
<dbReference type="GO" id="GO:0060255">
    <property type="term" value="P:regulation of macromolecule metabolic process"/>
    <property type="evidence" value="ECO:0007669"/>
    <property type="project" value="UniProtKB-ARBA"/>
</dbReference>
<keyword evidence="3 12" id="KW-0645">Protease</keyword>
<evidence type="ECO:0000256" key="8">
    <source>
        <dbReference type="ARBA" id="ARBA00023136"/>
    </source>
</evidence>
<comment type="subcellular location">
    <subcellularLocation>
        <location evidence="1">Membrane</location>
        <topology evidence="1">Multi-pass membrane protein</topology>
    </subcellularLocation>
</comment>
<feature type="compositionally biased region" description="Low complexity" evidence="9">
    <location>
        <begin position="358"/>
        <end position="371"/>
    </location>
</feature>
<keyword evidence="13" id="KW-1185">Reference proteome</keyword>
<evidence type="ECO:0000256" key="4">
    <source>
        <dbReference type="ARBA" id="ARBA00022692"/>
    </source>
</evidence>
<evidence type="ECO:0000256" key="7">
    <source>
        <dbReference type="ARBA" id="ARBA00022989"/>
    </source>
</evidence>
<name>A0A6G1Q3X2_CHAAH</name>
<reference evidence="13" key="2">
    <citation type="submission" date="2019-02" db="EMBL/GenBank/DDBJ databases">
        <title>Opniocepnalus argus Var Kimnra genome.</title>
        <authorList>
            <person name="Zhou C."/>
            <person name="Xiao S."/>
        </authorList>
    </citation>
    <scope>NUCLEOTIDE SEQUENCE [LARGE SCALE GENOMIC DNA]</scope>
</reference>
<feature type="transmembrane region" description="Helical" evidence="10">
    <location>
        <begin position="107"/>
        <end position="130"/>
    </location>
</feature>
<keyword evidence="6" id="KW-0788">Thiol protease</keyword>
<feature type="region of interest" description="Disordered" evidence="9">
    <location>
        <begin position="358"/>
        <end position="442"/>
    </location>
</feature>
<evidence type="ECO:0000256" key="6">
    <source>
        <dbReference type="ARBA" id="ARBA00022807"/>
    </source>
</evidence>
<dbReference type="SUPFAM" id="SSF54001">
    <property type="entry name" value="Cysteine proteinases"/>
    <property type="match status" value="1"/>
</dbReference>
<proteinExistence type="inferred from homology"/>